<dbReference type="SMART" id="SM00382">
    <property type="entry name" value="AAA"/>
    <property type="match status" value="1"/>
</dbReference>
<dbReference type="InterPro" id="IPR025158">
    <property type="entry name" value="Mg_chelat-rel_C"/>
</dbReference>
<dbReference type="Proteomes" id="UP000177811">
    <property type="component" value="Unassembled WGS sequence"/>
</dbReference>
<dbReference type="Pfam" id="PF01078">
    <property type="entry name" value="Mg_chelatase"/>
    <property type="match status" value="1"/>
</dbReference>
<comment type="caution">
    <text evidence="4">The sequence shown here is derived from an EMBL/GenBank/DDBJ whole genome shotgun (WGS) entry which is preliminary data.</text>
</comment>
<sequence length="508" mass="55201">MIKLLSAQVVGLDAKPIDIEVDISPGLHIFSIVGLADKEIQESRERVGSAIRHIGARPPHKKSQRVIINLSPADLKKEGPAFDLPIALGFLLSSEQARFDPAEKMFVGELGLDGAIKKVSGVLPITILARALGVRELYIPKGNGEEASLVDGVTIFETASLSELLDVLEGRTVYEPVRPHATMRAENTPAETDFSHIRGQETAKRAALIAAAGNHNMFMEGPPGTGKTLLAKTLATILPAMADEEVIEVTKIYSVAGELKEKGRPVTSRPFRAPHHSASPVSITGGGSTIRPGEITMAHRGVLFLDELPEFQRSVLEALRQPLENREITVARAQGAATFPADFMLVAAMNPCPCGNYGNTKKECVCAPGAISKYRRKISGPLLDRIDLCINVPNVEYEKLEEPATTGETSADIRARVEAARTVQRTRFSGERIQTNSQMSTALIKKYCPLSESSKVLLETAYNQYGFSPRAYFRIIKVARTIADLAGARAIEDPHVLEALQYRPKAEV</sequence>
<dbReference type="AlphaFoldDB" id="A0A1G2KUH3"/>
<dbReference type="InterPro" id="IPR027417">
    <property type="entry name" value="P-loop_NTPase"/>
</dbReference>
<protein>
    <submittedName>
        <fullName evidence="4">Magnesium chelatase</fullName>
    </submittedName>
</protein>
<dbReference type="CDD" id="cd00009">
    <property type="entry name" value="AAA"/>
    <property type="match status" value="1"/>
</dbReference>
<dbReference type="PANTHER" id="PTHR32039">
    <property type="entry name" value="MAGNESIUM-CHELATASE SUBUNIT CHLI"/>
    <property type="match status" value="1"/>
</dbReference>
<organism evidence="4 5">
    <name type="scientific">Candidatus Sungbacteria bacterium RIFCSPHIGHO2_02_FULL_51_29</name>
    <dbReference type="NCBI Taxonomy" id="1802273"/>
    <lineage>
        <taxon>Bacteria</taxon>
        <taxon>Candidatus Sungiibacteriota</taxon>
    </lineage>
</organism>
<dbReference type="Gene3D" id="3.40.50.300">
    <property type="entry name" value="P-loop containing nucleotide triphosphate hydrolases"/>
    <property type="match status" value="1"/>
</dbReference>
<dbReference type="Pfam" id="PF13541">
    <property type="entry name" value="ChlI"/>
    <property type="match status" value="1"/>
</dbReference>
<dbReference type="SUPFAM" id="SSF54211">
    <property type="entry name" value="Ribosomal protein S5 domain 2-like"/>
    <property type="match status" value="1"/>
</dbReference>
<evidence type="ECO:0000259" key="3">
    <source>
        <dbReference type="SMART" id="SM00382"/>
    </source>
</evidence>
<dbReference type="InterPro" id="IPR000523">
    <property type="entry name" value="Mg_chelatse_chII-like_cat_dom"/>
</dbReference>
<dbReference type="InterPro" id="IPR020568">
    <property type="entry name" value="Ribosomal_Su5_D2-typ_SF"/>
</dbReference>
<dbReference type="PANTHER" id="PTHR32039:SF7">
    <property type="entry name" value="COMPETENCE PROTEIN COMM"/>
    <property type="match status" value="1"/>
</dbReference>
<evidence type="ECO:0000313" key="4">
    <source>
        <dbReference type="EMBL" id="OHA03066.1"/>
    </source>
</evidence>
<gene>
    <name evidence="4" type="ORF">A3C16_00135</name>
</gene>
<comment type="similarity">
    <text evidence="1">Belongs to the Mg-chelatase subunits D/I family. ComM subfamily.</text>
</comment>
<dbReference type="GO" id="GO:0005524">
    <property type="term" value="F:ATP binding"/>
    <property type="evidence" value="ECO:0007669"/>
    <property type="project" value="InterPro"/>
</dbReference>
<evidence type="ECO:0000313" key="5">
    <source>
        <dbReference type="Proteomes" id="UP000177811"/>
    </source>
</evidence>
<feature type="domain" description="AAA+ ATPase" evidence="3">
    <location>
        <begin position="213"/>
        <end position="396"/>
    </location>
</feature>
<dbReference type="Gene3D" id="3.30.230.10">
    <property type="match status" value="1"/>
</dbReference>
<name>A0A1G2KUH3_9BACT</name>
<reference evidence="4 5" key="1">
    <citation type="journal article" date="2016" name="Nat. Commun.">
        <title>Thousands of microbial genomes shed light on interconnected biogeochemical processes in an aquifer system.</title>
        <authorList>
            <person name="Anantharaman K."/>
            <person name="Brown C.T."/>
            <person name="Hug L.A."/>
            <person name="Sharon I."/>
            <person name="Castelle C.J."/>
            <person name="Probst A.J."/>
            <person name="Thomas B.C."/>
            <person name="Singh A."/>
            <person name="Wilkins M.J."/>
            <person name="Karaoz U."/>
            <person name="Brodie E.L."/>
            <person name="Williams K.H."/>
            <person name="Hubbard S.S."/>
            <person name="Banfield J.F."/>
        </authorList>
    </citation>
    <scope>NUCLEOTIDE SEQUENCE [LARGE SCALE GENOMIC DNA]</scope>
</reference>
<dbReference type="SUPFAM" id="SSF52540">
    <property type="entry name" value="P-loop containing nucleoside triphosphate hydrolases"/>
    <property type="match status" value="1"/>
</dbReference>
<dbReference type="InterPro" id="IPR003593">
    <property type="entry name" value="AAA+_ATPase"/>
</dbReference>
<dbReference type="InterPro" id="IPR045006">
    <property type="entry name" value="CHLI-like"/>
</dbReference>
<dbReference type="NCBIfam" id="TIGR00368">
    <property type="entry name" value="YifB family Mg chelatase-like AAA ATPase"/>
    <property type="match status" value="1"/>
</dbReference>
<accession>A0A1G2KUH3</accession>
<feature type="region of interest" description="Disordered" evidence="2">
    <location>
        <begin position="265"/>
        <end position="288"/>
    </location>
</feature>
<evidence type="ECO:0000256" key="2">
    <source>
        <dbReference type="SAM" id="MobiDB-lite"/>
    </source>
</evidence>
<dbReference type="EMBL" id="MHQL01000021">
    <property type="protein sequence ID" value="OHA03066.1"/>
    <property type="molecule type" value="Genomic_DNA"/>
</dbReference>
<dbReference type="InterPro" id="IPR014721">
    <property type="entry name" value="Ribsml_uS5_D2-typ_fold_subgr"/>
</dbReference>
<proteinExistence type="inferred from homology"/>
<dbReference type="Pfam" id="PF13335">
    <property type="entry name" value="Mg_chelatase_C"/>
    <property type="match status" value="1"/>
</dbReference>
<evidence type="ECO:0000256" key="1">
    <source>
        <dbReference type="ARBA" id="ARBA00006354"/>
    </source>
</evidence>
<dbReference type="InterPro" id="IPR004482">
    <property type="entry name" value="Mg_chelat-rel"/>
</dbReference>